<evidence type="ECO:0000313" key="4">
    <source>
        <dbReference type="Proteomes" id="UP000257109"/>
    </source>
</evidence>
<dbReference type="InterPro" id="IPR057670">
    <property type="entry name" value="SH3_retrovirus"/>
</dbReference>
<dbReference type="GO" id="GO:0003676">
    <property type="term" value="F:nucleic acid binding"/>
    <property type="evidence" value="ECO:0007669"/>
    <property type="project" value="InterPro"/>
</dbReference>
<dbReference type="STRING" id="157652.A0A371FU89"/>
<name>A0A371FU89_MUCPR</name>
<comment type="caution">
    <text evidence="3">The sequence shown here is derived from an EMBL/GenBank/DDBJ whole genome shotgun (WGS) entry which is preliminary data.</text>
</comment>
<dbReference type="AlphaFoldDB" id="A0A371FU89"/>
<evidence type="ECO:0000259" key="2">
    <source>
        <dbReference type="PROSITE" id="PS50994"/>
    </source>
</evidence>
<organism evidence="3 4">
    <name type="scientific">Mucuna pruriens</name>
    <name type="common">Velvet bean</name>
    <name type="synonym">Dolichos pruriens</name>
    <dbReference type="NCBI Taxonomy" id="157652"/>
    <lineage>
        <taxon>Eukaryota</taxon>
        <taxon>Viridiplantae</taxon>
        <taxon>Streptophyta</taxon>
        <taxon>Embryophyta</taxon>
        <taxon>Tracheophyta</taxon>
        <taxon>Spermatophyta</taxon>
        <taxon>Magnoliopsida</taxon>
        <taxon>eudicotyledons</taxon>
        <taxon>Gunneridae</taxon>
        <taxon>Pentapetalae</taxon>
        <taxon>rosids</taxon>
        <taxon>fabids</taxon>
        <taxon>Fabales</taxon>
        <taxon>Fabaceae</taxon>
        <taxon>Papilionoideae</taxon>
        <taxon>50 kb inversion clade</taxon>
        <taxon>NPAAA clade</taxon>
        <taxon>indigoferoid/millettioid clade</taxon>
        <taxon>Phaseoleae</taxon>
        <taxon>Mucuna</taxon>
    </lineage>
</organism>
<feature type="region of interest" description="Disordered" evidence="1">
    <location>
        <begin position="206"/>
        <end position="231"/>
    </location>
</feature>
<dbReference type="InterPro" id="IPR036397">
    <property type="entry name" value="RNaseH_sf"/>
</dbReference>
<dbReference type="PANTHER" id="PTHR42648:SF22">
    <property type="entry name" value="REVERSE TRANSCRIPTASE TY1_COPIA-TYPE DOMAIN-CONTAINING PROTEIN"/>
    <property type="match status" value="1"/>
</dbReference>
<gene>
    <name evidence="3" type="ORF">CR513_37666</name>
</gene>
<dbReference type="GO" id="GO:0015074">
    <property type="term" value="P:DNA integration"/>
    <property type="evidence" value="ECO:0007669"/>
    <property type="project" value="InterPro"/>
</dbReference>
<keyword evidence="4" id="KW-1185">Reference proteome</keyword>
<feature type="non-terminal residue" evidence="3">
    <location>
        <position position="1"/>
    </location>
</feature>
<sequence>MAEFVSQILPSYFQDHDIIHETTCPYTPQQNGVAERKNRHILEITRACLIDAHMSSTSWRDVIFVLKFKTLLEKLSAYVSIPSNLTLAPRILGCVAFVHLHKHQWTKLDSCALRCVFVGYLPHKKGYKCYYPPTIQFYLTMDVTFSETEMYFSSHPSTSTLQGETYSEEMNWMVVLPDVVMTSKNPSNMGIGSAQELFAGIGSRPQCDTTTSSLAPQSPTRSPSTPIVPTNDSTVADVTELCIDSEVNTNNLINDHVSVCDENRYQLPPRSSRGKPPKRYSLDHSKTSKYSIAHYVSTKQLPYSIKAFAN</sequence>
<dbReference type="OrthoDB" id="1750639at2759"/>
<dbReference type="Proteomes" id="UP000257109">
    <property type="component" value="Unassembled WGS sequence"/>
</dbReference>
<reference evidence="3" key="1">
    <citation type="submission" date="2018-05" db="EMBL/GenBank/DDBJ databases">
        <title>Draft genome of Mucuna pruriens seed.</title>
        <authorList>
            <person name="Nnadi N.E."/>
            <person name="Vos R."/>
            <person name="Hasami M.H."/>
            <person name="Devisetty U.K."/>
            <person name="Aguiy J.C."/>
        </authorList>
    </citation>
    <scope>NUCLEOTIDE SEQUENCE [LARGE SCALE GENOMIC DNA]</scope>
    <source>
        <strain evidence="3">JCA_2017</strain>
    </source>
</reference>
<feature type="domain" description="Integrase catalytic" evidence="2">
    <location>
        <begin position="1"/>
        <end position="90"/>
    </location>
</feature>
<dbReference type="PANTHER" id="PTHR42648">
    <property type="entry name" value="TRANSPOSASE, PUTATIVE-RELATED"/>
    <property type="match status" value="1"/>
</dbReference>
<evidence type="ECO:0000313" key="3">
    <source>
        <dbReference type="EMBL" id="RDX81633.1"/>
    </source>
</evidence>
<dbReference type="Pfam" id="PF25597">
    <property type="entry name" value="SH3_retrovirus"/>
    <property type="match status" value="1"/>
</dbReference>
<dbReference type="Gene3D" id="3.30.420.10">
    <property type="entry name" value="Ribonuclease H-like superfamily/Ribonuclease H"/>
    <property type="match status" value="1"/>
</dbReference>
<protein>
    <recommendedName>
        <fullName evidence="2">Integrase catalytic domain-containing protein</fullName>
    </recommendedName>
</protein>
<dbReference type="InterPro" id="IPR012337">
    <property type="entry name" value="RNaseH-like_sf"/>
</dbReference>
<accession>A0A371FU89</accession>
<dbReference type="PROSITE" id="PS50994">
    <property type="entry name" value="INTEGRASE"/>
    <property type="match status" value="1"/>
</dbReference>
<dbReference type="InterPro" id="IPR001584">
    <property type="entry name" value="Integrase_cat-core"/>
</dbReference>
<proteinExistence type="predicted"/>
<dbReference type="EMBL" id="QJKJ01007870">
    <property type="protein sequence ID" value="RDX81633.1"/>
    <property type="molecule type" value="Genomic_DNA"/>
</dbReference>
<dbReference type="SUPFAM" id="SSF53098">
    <property type="entry name" value="Ribonuclease H-like"/>
    <property type="match status" value="1"/>
</dbReference>
<dbReference type="InterPro" id="IPR039537">
    <property type="entry name" value="Retrotran_Ty1/copia-like"/>
</dbReference>
<evidence type="ECO:0000256" key="1">
    <source>
        <dbReference type="SAM" id="MobiDB-lite"/>
    </source>
</evidence>